<organism evidence="11 12">
    <name type="scientific">Nocardioides taihuensis</name>
    <dbReference type="NCBI Taxonomy" id="1835606"/>
    <lineage>
        <taxon>Bacteria</taxon>
        <taxon>Bacillati</taxon>
        <taxon>Actinomycetota</taxon>
        <taxon>Actinomycetes</taxon>
        <taxon>Propionibacteriales</taxon>
        <taxon>Nocardioidaceae</taxon>
        <taxon>Nocardioides</taxon>
    </lineage>
</organism>
<dbReference type="Gene3D" id="3.30.200.20">
    <property type="entry name" value="Phosphorylase Kinase, domain 1"/>
    <property type="match status" value="1"/>
</dbReference>
<dbReference type="Gene3D" id="1.10.510.10">
    <property type="entry name" value="Transferase(Phosphotransferase) domain 1"/>
    <property type="match status" value="1"/>
</dbReference>
<dbReference type="PROSITE" id="PS00108">
    <property type="entry name" value="PROTEIN_KINASE_ST"/>
    <property type="match status" value="1"/>
</dbReference>
<dbReference type="PROSITE" id="PS00107">
    <property type="entry name" value="PROTEIN_KINASE_ATP"/>
    <property type="match status" value="1"/>
</dbReference>
<evidence type="ECO:0000256" key="6">
    <source>
        <dbReference type="ARBA" id="ARBA00022840"/>
    </source>
</evidence>
<dbReference type="EC" id="2.7.11.1" evidence="1"/>
<proteinExistence type="predicted"/>
<gene>
    <name evidence="11" type="ORF">ACFPGP_16245</name>
</gene>
<feature type="transmembrane region" description="Helical" evidence="9">
    <location>
        <begin position="326"/>
        <end position="347"/>
    </location>
</feature>
<evidence type="ECO:0000313" key="12">
    <source>
        <dbReference type="Proteomes" id="UP001596087"/>
    </source>
</evidence>
<name>A0ABW0BME2_9ACTN</name>
<feature type="compositionally biased region" description="Pro residues" evidence="8">
    <location>
        <begin position="384"/>
        <end position="394"/>
    </location>
</feature>
<dbReference type="RefSeq" id="WP_378591821.1">
    <property type="nucleotide sequence ID" value="NZ_JBHSKD010000021.1"/>
</dbReference>
<evidence type="ECO:0000256" key="3">
    <source>
        <dbReference type="ARBA" id="ARBA00022679"/>
    </source>
</evidence>
<evidence type="ECO:0000256" key="5">
    <source>
        <dbReference type="ARBA" id="ARBA00022777"/>
    </source>
</evidence>
<feature type="region of interest" description="Disordered" evidence="8">
    <location>
        <begin position="270"/>
        <end position="322"/>
    </location>
</feature>
<comment type="caution">
    <text evidence="11">The sequence shown here is derived from an EMBL/GenBank/DDBJ whole genome shotgun (WGS) entry which is preliminary data.</text>
</comment>
<keyword evidence="4 7" id="KW-0547">Nucleotide-binding</keyword>
<keyword evidence="6 7" id="KW-0067">ATP-binding</keyword>
<dbReference type="InterPro" id="IPR011009">
    <property type="entry name" value="Kinase-like_dom_sf"/>
</dbReference>
<evidence type="ECO:0000313" key="11">
    <source>
        <dbReference type="EMBL" id="MFC5178230.1"/>
    </source>
</evidence>
<dbReference type="EMBL" id="JBHSKD010000021">
    <property type="protein sequence ID" value="MFC5178230.1"/>
    <property type="molecule type" value="Genomic_DNA"/>
</dbReference>
<dbReference type="GO" id="GO:0004674">
    <property type="term" value="F:protein serine/threonine kinase activity"/>
    <property type="evidence" value="ECO:0007669"/>
    <property type="project" value="UniProtKB-EC"/>
</dbReference>
<keyword evidence="2" id="KW-0723">Serine/threonine-protein kinase</keyword>
<keyword evidence="9" id="KW-0472">Membrane</keyword>
<feature type="binding site" evidence="7">
    <location>
        <position position="41"/>
    </location>
    <ligand>
        <name>ATP</name>
        <dbReference type="ChEBI" id="CHEBI:30616"/>
    </ligand>
</feature>
<accession>A0ABW0BME2</accession>
<dbReference type="SMART" id="SM00220">
    <property type="entry name" value="S_TKc"/>
    <property type="match status" value="1"/>
</dbReference>
<dbReference type="Pfam" id="PF00069">
    <property type="entry name" value="Pkinase"/>
    <property type="match status" value="1"/>
</dbReference>
<protein>
    <recommendedName>
        <fullName evidence="1">non-specific serine/threonine protein kinase</fullName>
        <ecNumber evidence="1">2.7.11.1</ecNumber>
    </recommendedName>
</protein>
<dbReference type="PANTHER" id="PTHR43289">
    <property type="entry name" value="MITOGEN-ACTIVATED PROTEIN KINASE KINASE KINASE 20-RELATED"/>
    <property type="match status" value="1"/>
</dbReference>
<keyword evidence="9" id="KW-1133">Transmembrane helix</keyword>
<keyword evidence="3 11" id="KW-0808">Transferase</keyword>
<evidence type="ECO:0000256" key="4">
    <source>
        <dbReference type="ARBA" id="ARBA00022741"/>
    </source>
</evidence>
<evidence type="ECO:0000256" key="8">
    <source>
        <dbReference type="SAM" id="MobiDB-lite"/>
    </source>
</evidence>
<evidence type="ECO:0000256" key="2">
    <source>
        <dbReference type="ARBA" id="ARBA00022527"/>
    </source>
</evidence>
<evidence type="ECO:0000256" key="1">
    <source>
        <dbReference type="ARBA" id="ARBA00012513"/>
    </source>
</evidence>
<sequence>MGVTTDRVAGRYSPVREIGRGGMGSVWLARDELLGREVALKRIGQGIDTIDLQRAEREARLAARLNHPHVVAVFDLVREGDQHWLVMEHVPGTTLADLVRDRGPLPPDEAAGLLVQAADALAAAHAAGIVHRDVKPSNMLVTTDGRVKLADFGIARAEADATLTQTGMVTGSPSYLAPEVASGVSASDTSDVWSWGAALYHALAGHPPYGASGGTGPENVMGTLYRIVHEDPPRLASAGWLAPVLEATMAKDPARRWSMAQVRDRLTDHEPEVGAGDTAPVVAPVAPVPPPTPVPAPAPAPRAAPPAPEPVDDETDRDEPRRRWPVVVAAVVVLLLTAALGTALALGGGDEDPAAGPTSDTTPSADRTGRTRSQEPSSSSAPTTPSPTPTPTPADGPSRAAMKEFVADYLATAASRPRAAYDMLTPGFQADSGGLSGYLGFWNTVADARLVSVSADPDALTVDYLVSYTLNGGEPRAPESVSLALDYRDGDYLIAAEA</sequence>
<dbReference type="PROSITE" id="PS50011">
    <property type="entry name" value="PROTEIN_KINASE_DOM"/>
    <property type="match status" value="1"/>
</dbReference>
<dbReference type="InterPro" id="IPR017441">
    <property type="entry name" value="Protein_kinase_ATP_BS"/>
</dbReference>
<evidence type="ECO:0000259" key="10">
    <source>
        <dbReference type="PROSITE" id="PS50011"/>
    </source>
</evidence>
<dbReference type="InterPro" id="IPR000719">
    <property type="entry name" value="Prot_kinase_dom"/>
</dbReference>
<dbReference type="PANTHER" id="PTHR43289:SF6">
    <property type="entry name" value="SERINE_THREONINE-PROTEIN KINASE NEKL-3"/>
    <property type="match status" value="1"/>
</dbReference>
<feature type="domain" description="Protein kinase" evidence="10">
    <location>
        <begin position="12"/>
        <end position="273"/>
    </location>
</feature>
<dbReference type="Proteomes" id="UP001596087">
    <property type="component" value="Unassembled WGS sequence"/>
</dbReference>
<keyword evidence="5 11" id="KW-0418">Kinase</keyword>
<evidence type="ECO:0000256" key="9">
    <source>
        <dbReference type="SAM" id="Phobius"/>
    </source>
</evidence>
<dbReference type="CDD" id="cd14014">
    <property type="entry name" value="STKc_PknB_like"/>
    <property type="match status" value="1"/>
</dbReference>
<evidence type="ECO:0000256" key="7">
    <source>
        <dbReference type="PROSITE-ProRule" id="PRU10141"/>
    </source>
</evidence>
<keyword evidence="12" id="KW-1185">Reference proteome</keyword>
<feature type="compositionally biased region" description="Pro residues" evidence="8">
    <location>
        <begin position="286"/>
        <end position="309"/>
    </location>
</feature>
<keyword evidence="9" id="KW-0812">Transmembrane</keyword>
<feature type="region of interest" description="Disordered" evidence="8">
    <location>
        <begin position="347"/>
        <end position="398"/>
    </location>
</feature>
<dbReference type="SUPFAM" id="SSF56112">
    <property type="entry name" value="Protein kinase-like (PK-like)"/>
    <property type="match status" value="1"/>
</dbReference>
<reference evidence="12" key="1">
    <citation type="journal article" date="2019" name="Int. J. Syst. Evol. Microbiol.">
        <title>The Global Catalogue of Microorganisms (GCM) 10K type strain sequencing project: providing services to taxonomists for standard genome sequencing and annotation.</title>
        <authorList>
            <consortium name="The Broad Institute Genomics Platform"/>
            <consortium name="The Broad Institute Genome Sequencing Center for Infectious Disease"/>
            <person name="Wu L."/>
            <person name="Ma J."/>
        </authorList>
    </citation>
    <scope>NUCLEOTIDE SEQUENCE [LARGE SCALE GENOMIC DNA]</scope>
    <source>
        <strain evidence="12">DFY41</strain>
    </source>
</reference>
<dbReference type="InterPro" id="IPR008271">
    <property type="entry name" value="Ser/Thr_kinase_AS"/>
</dbReference>